<sequence>MTLRLITAGHLVSILSPPLLLSRLLQVRSDLNGSWQHCHSCQTTPMPIIFLVLPLFAAAGFPLLWSSTNPVHQFGNGAQFSHVKIDLLMEAIAISSCKREQRFKRRHFL</sequence>
<comment type="caution">
    <text evidence="2">The sequence shown here is derived from an EMBL/GenBank/DDBJ whole genome shotgun (WGS) entry which is preliminary data.</text>
</comment>
<keyword evidence="1" id="KW-1133">Transmembrane helix</keyword>
<keyword evidence="1" id="KW-0812">Transmembrane</keyword>
<evidence type="ECO:0000313" key="2">
    <source>
        <dbReference type="EMBL" id="GMN52045.1"/>
    </source>
</evidence>
<keyword evidence="3" id="KW-1185">Reference proteome</keyword>
<keyword evidence="1" id="KW-0472">Membrane</keyword>
<name>A0AA88DBN1_FICCA</name>
<dbReference type="AlphaFoldDB" id="A0AA88DBN1"/>
<dbReference type="EMBL" id="BTGU01000040">
    <property type="protein sequence ID" value="GMN52045.1"/>
    <property type="molecule type" value="Genomic_DNA"/>
</dbReference>
<reference evidence="2" key="1">
    <citation type="submission" date="2023-07" db="EMBL/GenBank/DDBJ databases">
        <title>draft genome sequence of fig (Ficus carica).</title>
        <authorList>
            <person name="Takahashi T."/>
            <person name="Nishimura K."/>
        </authorList>
    </citation>
    <scope>NUCLEOTIDE SEQUENCE</scope>
</reference>
<proteinExistence type="predicted"/>
<evidence type="ECO:0000313" key="3">
    <source>
        <dbReference type="Proteomes" id="UP001187192"/>
    </source>
</evidence>
<dbReference type="Proteomes" id="UP001187192">
    <property type="component" value="Unassembled WGS sequence"/>
</dbReference>
<feature type="transmembrane region" description="Helical" evidence="1">
    <location>
        <begin position="46"/>
        <end position="65"/>
    </location>
</feature>
<protein>
    <submittedName>
        <fullName evidence="2">Uncharacterized protein</fullName>
    </submittedName>
</protein>
<gene>
    <name evidence="2" type="ORF">TIFTF001_021187</name>
</gene>
<evidence type="ECO:0000256" key="1">
    <source>
        <dbReference type="SAM" id="Phobius"/>
    </source>
</evidence>
<organism evidence="2 3">
    <name type="scientific">Ficus carica</name>
    <name type="common">Common fig</name>
    <dbReference type="NCBI Taxonomy" id="3494"/>
    <lineage>
        <taxon>Eukaryota</taxon>
        <taxon>Viridiplantae</taxon>
        <taxon>Streptophyta</taxon>
        <taxon>Embryophyta</taxon>
        <taxon>Tracheophyta</taxon>
        <taxon>Spermatophyta</taxon>
        <taxon>Magnoliopsida</taxon>
        <taxon>eudicotyledons</taxon>
        <taxon>Gunneridae</taxon>
        <taxon>Pentapetalae</taxon>
        <taxon>rosids</taxon>
        <taxon>fabids</taxon>
        <taxon>Rosales</taxon>
        <taxon>Moraceae</taxon>
        <taxon>Ficeae</taxon>
        <taxon>Ficus</taxon>
    </lineage>
</organism>
<accession>A0AA88DBN1</accession>